<dbReference type="InterPro" id="IPR003660">
    <property type="entry name" value="HAMP_dom"/>
</dbReference>
<dbReference type="PANTHER" id="PTHR32089">
    <property type="entry name" value="METHYL-ACCEPTING CHEMOTAXIS PROTEIN MCPB"/>
    <property type="match status" value="1"/>
</dbReference>
<keyword evidence="3 5" id="KW-0807">Transducer</keyword>
<evidence type="ECO:0000313" key="12">
    <source>
        <dbReference type="Proteomes" id="UP001595528"/>
    </source>
</evidence>
<dbReference type="SMART" id="SM01358">
    <property type="entry name" value="HBM"/>
    <property type="match status" value="1"/>
</dbReference>
<dbReference type="PROSITE" id="PS50885">
    <property type="entry name" value="HAMP"/>
    <property type="match status" value="1"/>
</dbReference>
<proteinExistence type="inferred from homology"/>
<evidence type="ECO:0000256" key="6">
    <source>
        <dbReference type="SAM" id="MobiDB-lite"/>
    </source>
</evidence>
<dbReference type="InterPro" id="IPR032255">
    <property type="entry name" value="HBM"/>
</dbReference>
<evidence type="ECO:0000313" key="11">
    <source>
        <dbReference type="EMBL" id="MFC3226693.1"/>
    </source>
</evidence>
<evidence type="ECO:0000256" key="7">
    <source>
        <dbReference type="SAM" id="Phobius"/>
    </source>
</evidence>
<dbReference type="SMART" id="SM00304">
    <property type="entry name" value="HAMP"/>
    <property type="match status" value="1"/>
</dbReference>
<evidence type="ECO:0000256" key="1">
    <source>
        <dbReference type="ARBA" id="ARBA00004429"/>
    </source>
</evidence>
<feature type="domain" description="HAMP" evidence="10">
    <location>
        <begin position="304"/>
        <end position="357"/>
    </location>
</feature>
<evidence type="ECO:0000256" key="5">
    <source>
        <dbReference type="PROSITE-ProRule" id="PRU00284"/>
    </source>
</evidence>
<evidence type="ECO:0000256" key="4">
    <source>
        <dbReference type="ARBA" id="ARBA00029447"/>
    </source>
</evidence>
<keyword evidence="2" id="KW-1003">Cell membrane</keyword>
<feature type="domain" description="Methyl-accepting transducer" evidence="8">
    <location>
        <begin position="397"/>
        <end position="633"/>
    </location>
</feature>
<dbReference type="SMART" id="SM00397">
    <property type="entry name" value="t_SNARE"/>
    <property type="match status" value="1"/>
</dbReference>
<protein>
    <submittedName>
        <fullName evidence="11">Methyl-accepting chemotaxis protein</fullName>
    </submittedName>
</protein>
<feature type="region of interest" description="Disordered" evidence="6">
    <location>
        <begin position="402"/>
        <end position="424"/>
    </location>
</feature>
<dbReference type="SUPFAM" id="SSF58104">
    <property type="entry name" value="Methyl-accepting chemotaxis protein (MCP) signaling domain"/>
    <property type="match status" value="1"/>
</dbReference>
<dbReference type="Proteomes" id="UP001595528">
    <property type="component" value="Unassembled WGS sequence"/>
</dbReference>
<evidence type="ECO:0000259" key="10">
    <source>
        <dbReference type="PROSITE" id="PS50885"/>
    </source>
</evidence>
<reference evidence="12" key="1">
    <citation type="journal article" date="2019" name="Int. J. Syst. Evol. Microbiol.">
        <title>The Global Catalogue of Microorganisms (GCM) 10K type strain sequencing project: providing services to taxonomists for standard genome sequencing and annotation.</title>
        <authorList>
            <consortium name="The Broad Institute Genomics Platform"/>
            <consortium name="The Broad Institute Genome Sequencing Center for Infectious Disease"/>
            <person name="Wu L."/>
            <person name="Ma J."/>
        </authorList>
    </citation>
    <scope>NUCLEOTIDE SEQUENCE [LARGE SCALE GENOMIC DNA]</scope>
    <source>
        <strain evidence="12">KCTC 42964</strain>
    </source>
</reference>
<dbReference type="InterPro" id="IPR004089">
    <property type="entry name" value="MCPsignal_dom"/>
</dbReference>
<feature type="transmembrane region" description="Helical" evidence="7">
    <location>
        <begin position="12"/>
        <end position="33"/>
    </location>
</feature>
<keyword evidence="7" id="KW-0472">Membrane</keyword>
<comment type="caution">
    <text evidence="11">The sequence shown here is derived from an EMBL/GenBank/DDBJ whole genome shotgun (WGS) entry which is preliminary data.</text>
</comment>
<feature type="domain" description="T-SNARE coiled-coil homology" evidence="9">
    <location>
        <begin position="549"/>
        <end position="611"/>
    </location>
</feature>
<sequence length="653" mass="69200">MNLFQNLSVGRRIGLLVALTATAIVILAGLNLFSGVQTDESIATMERANGAAEAASALEIGALQMRRREKDFLLRRELKYHQAYEREAETVAAILDDLQATAVSAQVRRAAAGLASEIPQHRAQFGKVVDLQTRLGLDETEGLSGGLRSAVHAVEERLQAADAPPLTVKMLMMRRHEKDFMLRGDPTYVDRLDTRRQEFDALLAESPIPPTEKQEISRLMDRYQQDFHAWADTVVEMTAETSTLSDIFARMQPDFEAISEAAAAIRSQARSDLAEDRAGIEILVLALSAAILLLALAGGLLIGRSISRPVVAMTGAMRQLAEGDKTTEIPAQDRRDEVGAMASAVQVFKENMIRNEEMAAEQARERAAREARAQRIESLTGTFDQAVAAMLGALGSAAEDMQSTASSMSSTAEETNRQAGAVASASEEASANVQTVATAAEELAASIREISRQVAQSAAIAAQASEDAIRTNAQVDGLAQAAQKIGEVIGLIQDIAEQTNLLALNATIEAARAGEAGKGFAVVASEVKNLATQTARATEQIGRQITGIQSETNEAVGAIQGIGRTIGEINEIATTIASAVEEQGAATQEISRNVQEAARGTQEVSSNIAGVTRAAADTGSAAEQVNTSAGNLAGQSDRLRDAVEAFLNGVRAA</sequence>
<dbReference type="Pfam" id="PF00672">
    <property type="entry name" value="HAMP"/>
    <property type="match status" value="1"/>
</dbReference>
<feature type="transmembrane region" description="Helical" evidence="7">
    <location>
        <begin position="282"/>
        <end position="303"/>
    </location>
</feature>
<dbReference type="EMBL" id="JBHRTR010000015">
    <property type="protein sequence ID" value="MFC3226693.1"/>
    <property type="molecule type" value="Genomic_DNA"/>
</dbReference>
<keyword evidence="7" id="KW-0812">Transmembrane</keyword>
<evidence type="ECO:0000259" key="8">
    <source>
        <dbReference type="PROSITE" id="PS50111"/>
    </source>
</evidence>
<keyword evidence="12" id="KW-1185">Reference proteome</keyword>
<dbReference type="CDD" id="cd06225">
    <property type="entry name" value="HAMP"/>
    <property type="match status" value="1"/>
</dbReference>
<feature type="compositionally biased region" description="Low complexity" evidence="6">
    <location>
        <begin position="403"/>
        <end position="424"/>
    </location>
</feature>
<evidence type="ECO:0000256" key="3">
    <source>
        <dbReference type="ARBA" id="ARBA00023224"/>
    </source>
</evidence>
<organism evidence="11 12">
    <name type="scientific">Marinibaculum pumilum</name>
    <dbReference type="NCBI Taxonomy" id="1766165"/>
    <lineage>
        <taxon>Bacteria</taxon>
        <taxon>Pseudomonadati</taxon>
        <taxon>Pseudomonadota</taxon>
        <taxon>Alphaproteobacteria</taxon>
        <taxon>Rhodospirillales</taxon>
        <taxon>Rhodospirillaceae</taxon>
        <taxon>Marinibaculum</taxon>
    </lineage>
</organism>
<keyword evidence="7" id="KW-1133">Transmembrane helix</keyword>
<dbReference type="PROSITE" id="PS50192">
    <property type="entry name" value="T_SNARE"/>
    <property type="match status" value="1"/>
</dbReference>
<dbReference type="Gene3D" id="1.10.8.500">
    <property type="entry name" value="HAMP domain in histidine kinase"/>
    <property type="match status" value="1"/>
</dbReference>
<dbReference type="RefSeq" id="WP_379898796.1">
    <property type="nucleotide sequence ID" value="NZ_JBHRTR010000015.1"/>
</dbReference>
<dbReference type="Pfam" id="PF00015">
    <property type="entry name" value="MCPsignal"/>
    <property type="match status" value="1"/>
</dbReference>
<comment type="subcellular location">
    <subcellularLocation>
        <location evidence="1">Cell inner membrane</location>
        <topology evidence="1">Multi-pass membrane protein</topology>
    </subcellularLocation>
</comment>
<dbReference type="InterPro" id="IPR000727">
    <property type="entry name" value="T_SNARE_dom"/>
</dbReference>
<keyword evidence="2" id="KW-0997">Cell inner membrane</keyword>
<evidence type="ECO:0000259" key="9">
    <source>
        <dbReference type="PROSITE" id="PS50192"/>
    </source>
</evidence>
<accession>A0ABV7KWE1</accession>
<dbReference type="PANTHER" id="PTHR32089:SF112">
    <property type="entry name" value="LYSOZYME-LIKE PROTEIN-RELATED"/>
    <property type="match status" value="1"/>
</dbReference>
<name>A0ABV7KWE1_9PROT</name>
<comment type="similarity">
    <text evidence="4">Belongs to the methyl-accepting chemotaxis (MCP) protein family.</text>
</comment>
<dbReference type="PROSITE" id="PS50111">
    <property type="entry name" value="CHEMOTAXIS_TRANSDUC_2"/>
    <property type="match status" value="1"/>
</dbReference>
<dbReference type="Gene3D" id="1.10.287.950">
    <property type="entry name" value="Methyl-accepting chemotaxis protein"/>
    <property type="match status" value="1"/>
</dbReference>
<evidence type="ECO:0000256" key="2">
    <source>
        <dbReference type="ARBA" id="ARBA00022519"/>
    </source>
</evidence>
<dbReference type="SMART" id="SM00283">
    <property type="entry name" value="MA"/>
    <property type="match status" value="1"/>
</dbReference>
<gene>
    <name evidence="11" type="ORF">ACFOGJ_05585</name>
</gene>